<feature type="compositionally biased region" description="Polar residues" evidence="1">
    <location>
        <begin position="71"/>
        <end position="84"/>
    </location>
</feature>
<dbReference type="EMBL" id="JANBUH010001064">
    <property type="protein sequence ID" value="KAJ2748490.1"/>
    <property type="molecule type" value="Genomic_DNA"/>
</dbReference>
<feature type="compositionally biased region" description="Low complexity" evidence="1">
    <location>
        <begin position="432"/>
        <end position="453"/>
    </location>
</feature>
<dbReference type="AlphaFoldDB" id="A0A9W8GSH1"/>
<evidence type="ECO:0000256" key="1">
    <source>
        <dbReference type="SAM" id="MobiDB-lite"/>
    </source>
</evidence>
<feature type="compositionally biased region" description="Pro residues" evidence="1">
    <location>
        <begin position="454"/>
        <end position="471"/>
    </location>
</feature>
<feature type="compositionally biased region" description="Polar residues" evidence="1">
    <location>
        <begin position="98"/>
        <end position="120"/>
    </location>
</feature>
<accession>A0A9W8GSH1</accession>
<dbReference type="Proteomes" id="UP001140011">
    <property type="component" value="Unassembled WGS sequence"/>
</dbReference>
<reference evidence="2" key="1">
    <citation type="submission" date="2022-07" db="EMBL/GenBank/DDBJ databases">
        <title>Phylogenomic reconstructions and comparative analyses of Kickxellomycotina fungi.</title>
        <authorList>
            <person name="Reynolds N.K."/>
            <person name="Stajich J.E."/>
            <person name="Barry K."/>
            <person name="Grigoriev I.V."/>
            <person name="Crous P."/>
            <person name="Smith M.E."/>
        </authorList>
    </citation>
    <scope>NUCLEOTIDE SEQUENCE</scope>
    <source>
        <strain evidence="2">BCRC 34297</strain>
    </source>
</reference>
<protein>
    <submittedName>
        <fullName evidence="2">Uncharacterized protein</fullName>
    </submittedName>
</protein>
<feature type="region of interest" description="Disordered" evidence="1">
    <location>
        <begin position="416"/>
        <end position="521"/>
    </location>
</feature>
<proteinExistence type="predicted"/>
<gene>
    <name evidence="2" type="ORF">GGI19_006095</name>
</gene>
<sequence>MVGRTIGKDGGSGSSKGFSLFSAFNGLFERARSSAEKESQRLFTSPIPDSRLAKERRLDRSEAERAAEGFSQEQYTTNGGSLRNTLAMAKRRPRPARTQGSRTGTPSRKPPTTNTRSSPVHASLIEETTVEPLSPLLAAAIDDDAAAADNRHPHDAIDAATPTPSTMSKRKRSVRRSPSPVLEEYADSPKRVCAGDTDSYAFTSGAMVSTRNMPDISAQVTDVINSRTMLLPDYDAYGEQDYGAERHSIELGRDSAAQSQEEDVSAFPVPPVALQRTSTVSTAVSDSTYRFRNDASMLNTRSSEYGAARRAEAAPYRPSAVPRLSNTPVEKLELPPRQIPSTAEPSPVVERGRLEKVERELHRLKKIIASLLPDELNDDDLRSVYGDLDQHQPRRLSSDDIIMQLMKTRLGAAAQFSSRYNSPQSMRDRESLLNLPPSPTSNSPTNYGLSAGSMPPPSAPPPPMAPPPPPMVSAAALMAGRSNLYQSQGDNGRPRSVASLLRRDSTTSDTASSMMGDYPPVHSATVRRLRADLRPLPPKSQMASLQKKQTPPPPHKDPGVMTQLLEEMKHHKLRSVTKPKDMAIH</sequence>
<feature type="region of interest" description="Disordered" evidence="1">
    <location>
        <begin position="144"/>
        <end position="188"/>
    </location>
</feature>
<dbReference type="OrthoDB" id="5581392at2759"/>
<evidence type="ECO:0000313" key="3">
    <source>
        <dbReference type="Proteomes" id="UP001140011"/>
    </source>
</evidence>
<feature type="compositionally biased region" description="Polar residues" evidence="1">
    <location>
        <begin position="416"/>
        <end position="425"/>
    </location>
</feature>
<name>A0A9W8GSH1_9FUNG</name>
<feature type="region of interest" description="Disordered" evidence="1">
    <location>
        <begin position="536"/>
        <end position="585"/>
    </location>
</feature>
<feature type="region of interest" description="Disordered" evidence="1">
    <location>
        <begin position="32"/>
        <end position="128"/>
    </location>
</feature>
<organism evidence="2 3">
    <name type="scientific">Coemansia pectinata</name>
    <dbReference type="NCBI Taxonomy" id="1052879"/>
    <lineage>
        <taxon>Eukaryota</taxon>
        <taxon>Fungi</taxon>
        <taxon>Fungi incertae sedis</taxon>
        <taxon>Zoopagomycota</taxon>
        <taxon>Kickxellomycotina</taxon>
        <taxon>Kickxellomycetes</taxon>
        <taxon>Kickxellales</taxon>
        <taxon>Kickxellaceae</taxon>
        <taxon>Coemansia</taxon>
    </lineage>
</organism>
<feature type="compositionally biased region" description="Basic and acidic residues" evidence="1">
    <location>
        <begin position="51"/>
        <end position="67"/>
    </location>
</feature>
<comment type="caution">
    <text evidence="2">The sequence shown here is derived from an EMBL/GenBank/DDBJ whole genome shotgun (WGS) entry which is preliminary data.</text>
</comment>
<evidence type="ECO:0000313" key="2">
    <source>
        <dbReference type="EMBL" id="KAJ2748490.1"/>
    </source>
</evidence>
<keyword evidence="3" id="KW-1185">Reference proteome</keyword>